<evidence type="ECO:0000313" key="2">
    <source>
        <dbReference type="EMBL" id="SEV86343.1"/>
    </source>
</evidence>
<dbReference type="Proteomes" id="UP000199701">
    <property type="component" value="Unassembled WGS sequence"/>
</dbReference>
<dbReference type="GO" id="GO:0005975">
    <property type="term" value="P:carbohydrate metabolic process"/>
    <property type="evidence" value="ECO:0007669"/>
    <property type="project" value="InterPro"/>
</dbReference>
<dbReference type="InterPro" id="IPR008928">
    <property type="entry name" value="6-hairpin_glycosidase_sf"/>
</dbReference>
<gene>
    <name evidence="2" type="ORF">SAMN05421659_101425</name>
</gene>
<dbReference type="AlphaFoldDB" id="A0A1I0MD95"/>
<dbReference type="GO" id="GO:0016787">
    <property type="term" value="F:hydrolase activity"/>
    <property type="evidence" value="ECO:0007669"/>
    <property type="project" value="UniProtKB-KW"/>
</dbReference>
<dbReference type="OrthoDB" id="6381507at2"/>
<keyword evidence="1 2" id="KW-0378">Hydrolase</keyword>
<dbReference type="Gene3D" id="1.50.10.10">
    <property type="match status" value="1"/>
</dbReference>
<evidence type="ECO:0000313" key="3">
    <source>
        <dbReference type="Proteomes" id="UP000199701"/>
    </source>
</evidence>
<dbReference type="InterPro" id="IPR012341">
    <property type="entry name" value="6hp_glycosidase-like_sf"/>
</dbReference>
<evidence type="ECO:0000256" key="1">
    <source>
        <dbReference type="ARBA" id="ARBA00022801"/>
    </source>
</evidence>
<dbReference type="RefSeq" id="WP_092450067.1">
    <property type="nucleotide sequence ID" value="NZ_FOJI01000001.1"/>
</dbReference>
<keyword evidence="3" id="KW-1185">Reference proteome</keyword>
<organism evidence="2 3">
    <name type="scientific">[Clostridium] fimetarium</name>
    <dbReference type="NCBI Taxonomy" id="99656"/>
    <lineage>
        <taxon>Bacteria</taxon>
        <taxon>Bacillati</taxon>
        <taxon>Bacillota</taxon>
        <taxon>Clostridia</taxon>
        <taxon>Lachnospirales</taxon>
        <taxon>Lachnospiraceae</taxon>
    </lineage>
</organism>
<reference evidence="2 3" key="1">
    <citation type="submission" date="2016-10" db="EMBL/GenBank/DDBJ databases">
        <authorList>
            <person name="de Groot N.N."/>
        </authorList>
    </citation>
    <scope>NUCLEOTIDE SEQUENCE [LARGE SCALE GENOMIC DNA]</scope>
    <source>
        <strain evidence="2 3">DSM 9179</strain>
    </source>
</reference>
<dbReference type="InterPro" id="IPR052043">
    <property type="entry name" value="PolySaccharide_Degr_Enz"/>
</dbReference>
<dbReference type="SUPFAM" id="SSF48208">
    <property type="entry name" value="Six-hairpin glycosidases"/>
    <property type="match status" value="1"/>
</dbReference>
<dbReference type="InterPro" id="IPR010905">
    <property type="entry name" value="Glyco_hydro_88"/>
</dbReference>
<protein>
    <submittedName>
        <fullName evidence="2">Unsaturated rhamnogalacturonyl hydrolase</fullName>
    </submittedName>
</protein>
<name>A0A1I0MD95_9FIRM</name>
<dbReference type="Pfam" id="PF07470">
    <property type="entry name" value="Glyco_hydro_88"/>
    <property type="match status" value="1"/>
</dbReference>
<dbReference type="STRING" id="99656.SAMN05421659_101425"/>
<dbReference type="EMBL" id="FOJI01000001">
    <property type="protein sequence ID" value="SEV86343.1"/>
    <property type="molecule type" value="Genomic_DNA"/>
</dbReference>
<dbReference type="PANTHER" id="PTHR33886">
    <property type="entry name" value="UNSATURATED RHAMNOGALACTURONAN HYDROLASE (EUROFUNG)"/>
    <property type="match status" value="1"/>
</dbReference>
<dbReference type="PANTHER" id="PTHR33886:SF8">
    <property type="entry name" value="UNSATURATED RHAMNOGALACTURONAN HYDROLASE (EUROFUNG)"/>
    <property type="match status" value="1"/>
</dbReference>
<sequence>MNNTNEKVEKFIKEYIDNFKSAKDNKWNYEDGCVLKSAIMMYEVTAEEYYKKFILDYLKKYINEDGSINFYNNMDYNIDNVSTGTVLFFAYEETGDEKYRTAIENIMDQLRKQPRTEAGNFWHKMIYPNQVWLDGLYMGQVFYMQYETKFGGKEHYNDIISQFKNVRKYIFNEEKGLYYHAYDSLKEQPWANKETGVSPNHWLRAIGWYLLAIIDTMSVMEQPIYEYYRELQSLFKEAIAGVLQYQDKETGLFYQIVDKADAEGNYLETSGSVKIAYAILKACRMKVLLSEKYEDNAFHILNSLIDTRLEEVDKKLQLGGICGVAGLGGKEKRDGTLKYYFNEPVIYDDHKGVGPFIMAYSESLRIKK</sequence>
<proteinExistence type="predicted"/>
<accession>A0A1I0MD95</accession>